<proteinExistence type="predicted"/>
<feature type="transmembrane region" description="Helical" evidence="1">
    <location>
        <begin position="12"/>
        <end position="32"/>
    </location>
</feature>
<gene>
    <name evidence="2" type="ORF">ACFOSV_03925</name>
</gene>
<keyword evidence="1" id="KW-0472">Membrane</keyword>
<evidence type="ECO:0000313" key="3">
    <source>
        <dbReference type="Proteomes" id="UP001595805"/>
    </source>
</evidence>
<accession>A0ABV8ANQ2</accession>
<dbReference type="Proteomes" id="UP001595805">
    <property type="component" value="Unassembled WGS sequence"/>
</dbReference>
<reference evidence="3" key="1">
    <citation type="journal article" date="2019" name="Int. J. Syst. Evol. Microbiol.">
        <title>The Global Catalogue of Microorganisms (GCM) 10K type strain sequencing project: providing services to taxonomists for standard genome sequencing and annotation.</title>
        <authorList>
            <consortium name="The Broad Institute Genomics Platform"/>
            <consortium name="The Broad Institute Genome Sequencing Center for Infectious Disease"/>
            <person name="Wu L."/>
            <person name="Ma J."/>
        </authorList>
    </citation>
    <scope>NUCLEOTIDE SEQUENCE [LARGE SCALE GENOMIC DNA]</scope>
    <source>
        <strain evidence="3">CCUG 60523</strain>
    </source>
</reference>
<protein>
    <submittedName>
        <fullName evidence="2">Septum formation initiator family protein</fullName>
    </submittedName>
</protein>
<dbReference type="Pfam" id="PF04977">
    <property type="entry name" value="DivIC"/>
    <property type="match status" value="1"/>
</dbReference>
<keyword evidence="1" id="KW-1133">Transmembrane helix</keyword>
<organism evidence="2 3">
    <name type="scientific">Algoriphagus namhaensis</name>
    <dbReference type="NCBI Taxonomy" id="915353"/>
    <lineage>
        <taxon>Bacteria</taxon>
        <taxon>Pseudomonadati</taxon>
        <taxon>Bacteroidota</taxon>
        <taxon>Cytophagia</taxon>
        <taxon>Cytophagales</taxon>
        <taxon>Cyclobacteriaceae</taxon>
        <taxon>Algoriphagus</taxon>
    </lineage>
</organism>
<dbReference type="EMBL" id="JBHRZS010000006">
    <property type="protein sequence ID" value="MFC3879307.1"/>
    <property type="molecule type" value="Genomic_DNA"/>
</dbReference>
<dbReference type="RefSeq" id="WP_377903616.1">
    <property type="nucleotide sequence ID" value="NZ_JBHRZS010000006.1"/>
</dbReference>
<evidence type="ECO:0000256" key="1">
    <source>
        <dbReference type="SAM" id="Phobius"/>
    </source>
</evidence>
<keyword evidence="1" id="KW-0812">Transmembrane</keyword>
<dbReference type="InterPro" id="IPR007060">
    <property type="entry name" value="FtsL/DivIC"/>
</dbReference>
<name>A0ABV8ANQ2_9BACT</name>
<comment type="caution">
    <text evidence="2">The sequence shown here is derived from an EMBL/GenBank/DDBJ whole genome shotgun (WGS) entry which is preliminary data.</text>
</comment>
<evidence type="ECO:0000313" key="2">
    <source>
        <dbReference type="EMBL" id="MFC3879307.1"/>
    </source>
</evidence>
<sequence length="95" mass="11628">MKKFLKYAKNNYVLGATFFLFWMIFIDSNNLVNQFQLSSKLSQLEDQKEYYQERKKIITQERQELLSNPELLEKFAREKYLMKKKTEDIYVIVKE</sequence>
<keyword evidence="3" id="KW-1185">Reference proteome</keyword>